<comment type="caution">
    <text evidence="6">Lacks conserved residue(s) required for the propagation of feature annotation.</text>
</comment>
<dbReference type="PANTHER" id="PTHR23427:SF2">
    <property type="entry name" value="SURFEIT LOCUS PROTEIN 1"/>
    <property type="match status" value="1"/>
</dbReference>
<dbReference type="Pfam" id="PF02104">
    <property type="entry name" value="SURF1"/>
    <property type="match status" value="1"/>
</dbReference>
<evidence type="ECO:0000256" key="5">
    <source>
        <dbReference type="ARBA" id="ARBA00023136"/>
    </source>
</evidence>
<keyword evidence="6" id="KW-1003">Cell membrane</keyword>
<gene>
    <name evidence="7" type="ORF">IAI61_10270</name>
</gene>
<dbReference type="PANTHER" id="PTHR23427">
    <property type="entry name" value="SURFEIT LOCUS PROTEIN"/>
    <property type="match status" value="1"/>
</dbReference>
<dbReference type="EMBL" id="JACTNG010000004">
    <property type="protein sequence ID" value="MBO1079418.1"/>
    <property type="molecule type" value="Genomic_DNA"/>
</dbReference>
<evidence type="ECO:0000313" key="7">
    <source>
        <dbReference type="EMBL" id="MBO1079418.1"/>
    </source>
</evidence>
<organism evidence="7 8">
    <name type="scientific">Roseomonas haemaphysalidis</name>
    <dbReference type="NCBI Taxonomy" id="2768162"/>
    <lineage>
        <taxon>Bacteria</taxon>
        <taxon>Pseudomonadati</taxon>
        <taxon>Pseudomonadota</taxon>
        <taxon>Alphaproteobacteria</taxon>
        <taxon>Acetobacterales</taxon>
        <taxon>Roseomonadaceae</taxon>
        <taxon>Roseomonas</taxon>
    </lineage>
</organism>
<dbReference type="CDD" id="cd06662">
    <property type="entry name" value="SURF1"/>
    <property type="match status" value="1"/>
</dbReference>
<comment type="subcellular location">
    <subcellularLocation>
        <location evidence="6">Cell membrane</location>
        <topology evidence="6">Multi-pass membrane protein</topology>
    </subcellularLocation>
    <subcellularLocation>
        <location evidence="1">Membrane</location>
    </subcellularLocation>
</comment>
<dbReference type="InterPro" id="IPR045214">
    <property type="entry name" value="Surf1/Surf4"/>
</dbReference>
<evidence type="ECO:0000256" key="2">
    <source>
        <dbReference type="ARBA" id="ARBA00007165"/>
    </source>
</evidence>
<evidence type="ECO:0000313" key="8">
    <source>
        <dbReference type="Proteomes" id="UP001518989"/>
    </source>
</evidence>
<dbReference type="Proteomes" id="UP001518989">
    <property type="component" value="Unassembled WGS sequence"/>
</dbReference>
<protein>
    <recommendedName>
        <fullName evidence="6">SURF1-like protein</fullName>
    </recommendedName>
</protein>
<feature type="transmembrane region" description="Helical" evidence="6">
    <location>
        <begin position="190"/>
        <end position="210"/>
    </location>
</feature>
<keyword evidence="8" id="KW-1185">Reference proteome</keyword>
<reference evidence="7 8" key="1">
    <citation type="submission" date="2020-09" db="EMBL/GenBank/DDBJ databases">
        <title>Roseomonas.</title>
        <authorList>
            <person name="Zhu W."/>
        </authorList>
    </citation>
    <scope>NUCLEOTIDE SEQUENCE [LARGE SCALE GENOMIC DNA]</scope>
    <source>
        <strain evidence="7 8">573</strain>
    </source>
</reference>
<evidence type="ECO:0000256" key="1">
    <source>
        <dbReference type="ARBA" id="ARBA00004370"/>
    </source>
</evidence>
<keyword evidence="3 6" id="KW-0812">Transmembrane</keyword>
<name>A0ABS3KPM8_9PROT</name>
<dbReference type="InterPro" id="IPR002994">
    <property type="entry name" value="Surf1/Shy1"/>
</dbReference>
<evidence type="ECO:0000256" key="3">
    <source>
        <dbReference type="ARBA" id="ARBA00022692"/>
    </source>
</evidence>
<proteinExistence type="inferred from homology"/>
<comment type="caution">
    <text evidence="7">The sequence shown here is derived from an EMBL/GenBank/DDBJ whole genome shotgun (WGS) entry which is preliminary data.</text>
</comment>
<comment type="similarity">
    <text evidence="2 6">Belongs to the SURF1 family.</text>
</comment>
<accession>A0ABS3KPM8</accession>
<dbReference type="PROSITE" id="PS50895">
    <property type="entry name" value="SURF1"/>
    <property type="match status" value="1"/>
</dbReference>
<evidence type="ECO:0000256" key="6">
    <source>
        <dbReference type="RuleBase" id="RU363076"/>
    </source>
</evidence>
<keyword evidence="5 6" id="KW-0472">Membrane</keyword>
<sequence>MALLALGTWQVERRAWKLDLIARVDARIHAPAAPAPGPADWPALTAAGDEYRHVTATGAFLPGQDTLVQATTALGGGFWVLAPFRTDGGFTVLVNRGFVPGERRDPGSRDPGLAQRRVTGLLRVTEPGGGFLRSNDPAADRWHSRDVAAIAAKRGLGEVAPYFIDAEAVPGAAPLPVGGLTVVSFPNSHLVYALTWYGLALMLAGAICYVMREEWRARRRAAARR</sequence>
<evidence type="ECO:0000256" key="4">
    <source>
        <dbReference type="ARBA" id="ARBA00022989"/>
    </source>
</evidence>
<keyword evidence="4 6" id="KW-1133">Transmembrane helix</keyword>